<dbReference type="AlphaFoldDB" id="A0A1V4IXJ3"/>
<gene>
    <name evidence="2" type="ORF">CLORY_04980</name>
</gene>
<keyword evidence="1" id="KW-1133">Transmembrane helix</keyword>
<evidence type="ECO:0008006" key="4">
    <source>
        <dbReference type="Google" id="ProtNLM"/>
    </source>
</evidence>
<protein>
    <recommendedName>
        <fullName evidence="4">ABC-2 family transporter protein</fullName>
    </recommendedName>
</protein>
<feature type="transmembrane region" description="Helical" evidence="1">
    <location>
        <begin position="52"/>
        <end position="76"/>
    </location>
</feature>
<evidence type="ECO:0000256" key="1">
    <source>
        <dbReference type="SAM" id="Phobius"/>
    </source>
</evidence>
<dbReference type="EMBL" id="MZGV01000003">
    <property type="protein sequence ID" value="OPJ64629.1"/>
    <property type="molecule type" value="Genomic_DNA"/>
</dbReference>
<dbReference type="Proteomes" id="UP000190080">
    <property type="component" value="Unassembled WGS sequence"/>
</dbReference>
<feature type="transmembrane region" description="Helical" evidence="1">
    <location>
        <begin position="129"/>
        <end position="154"/>
    </location>
</feature>
<keyword evidence="1" id="KW-0472">Membrane</keyword>
<feature type="transmembrane region" description="Helical" evidence="1">
    <location>
        <begin position="215"/>
        <end position="236"/>
    </location>
</feature>
<keyword evidence="1" id="KW-0812">Transmembrane</keyword>
<proteinExistence type="predicted"/>
<sequence>MIKVLLYEIKRILFAKIYVELLLFTLAFSYYVLRYSTILGVSNTAPFSKWSYSDFLCQVSIFSMVSMMFFCTYVFSKKEISVRTITLATPLSITQYYLLKAAAIMFSYIITTMSVIVLSFIFYAKILHFYDYVAFVEPIFLFTIPPAIFLLGLSMFLGRINTVFQYILIALIFIIGNTSLNLFGYIGIVNTGFIVDYSMKLSDKTKGELIFSLPWGFYISRFIWILIGIVLFVIVCRLTNRKRGQNQLYRK</sequence>
<dbReference type="STRING" id="1450648.CLORY_04980"/>
<keyword evidence="3" id="KW-1185">Reference proteome</keyword>
<evidence type="ECO:0000313" key="2">
    <source>
        <dbReference type="EMBL" id="OPJ64629.1"/>
    </source>
</evidence>
<dbReference type="OrthoDB" id="1708260at2"/>
<feature type="transmembrane region" description="Helical" evidence="1">
    <location>
        <begin position="12"/>
        <end position="32"/>
    </location>
</feature>
<organism evidence="2 3">
    <name type="scientific">Clostridium oryzae</name>
    <dbReference type="NCBI Taxonomy" id="1450648"/>
    <lineage>
        <taxon>Bacteria</taxon>
        <taxon>Bacillati</taxon>
        <taxon>Bacillota</taxon>
        <taxon>Clostridia</taxon>
        <taxon>Eubacteriales</taxon>
        <taxon>Clostridiaceae</taxon>
        <taxon>Clostridium</taxon>
    </lineage>
</organism>
<reference evidence="2 3" key="1">
    <citation type="submission" date="2017-03" db="EMBL/GenBank/DDBJ databases">
        <title>Genome sequence of Clostridium oryzae DSM 28571.</title>
        <authorList>
            <person name="Poehlein A."/>
            <person name="Daniel R."/>
        </authorList>
    </citation>
    <scope>NUCLEOTIDE SEQUENCE [LARGE SCALE GENOMIC DNA]</scope>
    <source>
        <strain evidence="2 3">DSM 28571</strain>
    </source>
</reference>
<feature type="transmembrane region" description="Helical" evidence="1">
    <location>
        <begin position="97"/>
        <end position="123"/>
    </location>
</feature>
<comment type="caution">
    <text evidence="2">The sequence shown here is derived from an EMBL/GenBank/DDBJ whole genome shotgun (WGS) entry which is preliminary data.</text>
</comment>
<feature type="transmembrane region" description="Helical" evidence="1">
    <location>
        <begin position="166"/>
        <end position="195"/>
    </location>
</feature>
<name>A0A1V4IXJ3_9CLOT</name>
<accession>A0A1V4IXJ3</accession>
<evidence type="ECO:0000313" key="3">
    <source>
        <dbReference type="Proteomes" id="UP000190080"/>
    </source>
</evidence>
<dbReference type="RefSeq" id="WP_079421951.1">
    <property type="nucleotide sequence ID" value="NZ_MZGV01000003.1"/>
</dbReference>